<dbReference type="AlphaFoldDB" id="A0A192TKF8"/>
<keyword evidence="2" id="KW-0614">Plasmid</keyword>
<evidence type="ECO:0000313" key="2">
    <source>
        <dbReference type="EMBL" id="QPK11236.1"/>
    </source>
</evidence>
<evidence type="ECO:0000313" key="4">
    <source>
        <dbReference type="Proteomes" id="UP000540266"/>
    </source>
</evidence>
<sequence>MTIALEIQVEELRAELRNADPAERRQIEAELEIARAELRVAIAEQEGAIDAAPPF</sequence>
<gene>
    <name evidence="1" type="ORF">AMC81_PD00197</name>
    <name evidence="2" type="ORF">HER27_022985</name>
</gene>
<dbReference type="Proteomes" id="UP000540266">
    <property type="component" value="Plasmid pBS3a"/>
</dbReference>
<dbReference type="KEGG" id="rpha:AMC79_PC00170"/>
<proteinExistence type="predicted"/>
<evidence type="ECO:0000313" key="3">
    <source>
        <dbReference type="Proteomes" id="UP000078551"/>
    </source>
</evidence>
<dbReference type="EMBL" id="CP013572">
    <property type="protein sequence ID" value="ANL88051.1"/>
    <property type="molecule type" value="Genomic_DNA"/>
</dbReference>
<accession>A0A192TKF8</accession>
<dbReference type="RefSeq" id="WP_004676096.1">
    <property type="nucleotide sequence ID" value="NZ_CP013530.1"/>
</dbReference>
<reference evidence="2 4" key="2">
    <citation type="submission" date="2020-11" db="EMBL/GenBank/DDBJ databases">
        <title>Indigenous Rhizobia Nodulating Common beans in Western Kenya.</title>
        <authorList>
            <person name="Wekesa C.S."/>
            <person name="Oelmueller R."/>
            <person name="Furch A.C."/>
        </authorList>
    </citation>
    <scope>NUCLEOTIDE SEQUENCE [LARGE SCALE GENOMIC DNA]</scope>
    <source>
        <strain evidence="4">BS3</strain>
        <strain evidence="2">S3</strain>
        <plasmid evidence="2 4">pBS3a</plasmid>
    </source>
</reference>
<dbReference type="Proteomes" id="UP000078551">
    <property type="component" value="Plasmid pRphaN671d"/>
</dbReference>
<dbReference type="GeneID" id="45961813"/>
<geneLocation type="plasmid" evidence="1 3">
    <name>pRphaN671d</name>
</geneLocation>
<protein>
    <submittedName>
        <fullName evidence="2">Uncharacterized protein</fullName>
    </submittedName>
</protein>
<keyword evidence="3" id="KW-1185">Reference proteome</keyword>
<reference evidence="1 3" key="1">
    <citation type="submission" date="2015-11" db="EMBL/GenBank/DDBJ databases">
        <title>The limits of bacterial species coexistence and the symbiotic plasmid transference in sympatric Rhizobium populations.</title>
        <authorList>
            <person name="Perez-Carrascal O.M."/>
            <person name="VanInsberghe D."/>
            <person name="Juarez S."/>
            <person name="Polz M.F."/>
            <person name="Vinuesa P."/>
            <person name="Gonzalez V."/>
        </authorList>
    </citation>
    <scope>NUCLEOTIDE SEQUENCE [LARGE SCALE GENOMIC DNA]</scope>
    <source>
        <strain evidence="1 3">N771</strain>
        <plasmid evidence="1 3">pRphaN671d</plasmid>
    </source>
</reference>
<dbReference type="EMBL" id="CP064932">
    <property type="protein sequence ID" value="QPK11236.1"/>
    <property type="molecule type" value="Genomic_DNA"/>
</dbReference>
<organism evidence="2 4">
    <name type="scientific">Rhizobium phaseoli</name>
    <dbReference type="NCBI Taxonomy" id="396"/>
    <lineage>
        <taxon>Bacteria</taxon>
        <taxon>Pseudomonadati</taxon>
        <taxon>Pseudomonadota</taxon>
        <taxon>Alphaproteobacteria</taxon>
        <taxon>Hyphomicrobiales</taxon>
        <taxon>Rhizobiaceae</taxon>
        <taxon>Rhizobium/Agrobacterium group</taxon>
        <taxon>Rhizobium</taxon>
    </lineage>
</organism>
<geneLocation type="plasmid" evidence="2 4">
    <name>pBS3a</name>
</geneLocation>
<evidence type="ECO:0000313" key="1">
    <source>
        <dbReference type="EMBL" id="ANL88051.1"/>
    </source>
</evidence>
<name>A0A192TKF8_9HYPH</name>